<feature type="binding site" description="proximal binding residue" evidence="8">
    <location>
        <position position="69"/>
    </location>
    <ligand>
        <name>heme</name>
        <dbReference type="ChEBI" id="CHEBI:30413"/>
    </ligand>
    <ligandPart>
        <name>Fe</name>
        <dbReference type="ChEBI" id="CHEBI:18248"/>
    </ligandPart>
</feature>
<comment type="similarity">
    <text evidence="1 7">Belongs to the truncated hemoglobin family. Group I subfamily.</text>
</comment>
<protein>
    <recommendedName>
        <fullName evidence="7">Group 1 truncated hemoglobin</fullName>
    </recommendedName>
</protein>
<dbReference type="Gene3D" id="1.10.490.10">
    <property type="entry name" value="Globins"/>
    <property type="match status" value="1"/>
</dbReference>
<dbReference type="PIRSF" id="PIRSF002030">
    <property type="entry name" value="Globin_Protozoa/Cyanobacteria"/>
    <property type="match status" value="1"/>
</dbReference>
<keyword evidence="4 7" id="KW-0561">Oxygen transport</keyword>
<dbReference type="SUPFAM" id="SSF46458">
    <property type="entry name" value="Globin-like"/>
    <property type="match status" value="1"/>
</dbReference>
<dbReference type="GO" id="GO:0005344">
    <property type="term" value="F:oxygen carrier activity"/>
    <property type="evidence" value="ECO:0007669"/>
    <property type="project" value="UniProtKB-UniRule"/>
</dbReference>
<keyword evidence="11" id="KW-1185">Reference proteome</keyword>
<proteinExistence type="inferred from homology"/>
<evidence type="ECO:0000313" key="10">
    <source>
        <dbReference type="EMBL" id="QDU69966.1"/>
    </source>
</evidence>
<dbReference type="Pfam" id="PF01152">
    <property type="entry name" value="Bac_globin"/>
    <property type="match status" value="1"/>
</dbReference>
<evidence type="ECO:0000256" key="5">
    <source>
        <dbReference type="ARBA" id="ARBA00022723"/>
    </source>
</evidence>
<keyword evidence="2 7" id="KW-0813">Transport</keyword>
<dbReference type="GO" id="GO:0046872">
    <property type="term" value="F:metal ion binding"/>
    <property type="evidence" value="ECO:0007669"/>
    <property type="project" value="UniProtKB-UniRule"/>
</dbReference>
<evidence type="ECO:0000256" key="2">
    <source>
        <dbReference type="ARBA" id="ARBA00022448"/>
    </source>
</evidence>
<reference evidence="10 11" key="1">
    <citation type="submission" date="2019-02" db="EMBL/GenBank/DDBJ databases">
        <title>Deep-cultivation of Planctomycetes and their phenomic and genomic characterization uncovers novel biology.</title>
        <authorList>
            <person name="Wiegand S."/>
            <person name="Jogler M."/>
            <person name="Boedeker C."/>
            <person name="Pinto D."/>
            <person name="Vollmers J."/>
            <person name="Rivas-Marin E."/>
            <person name="Kohn T."/>
            <person name="Peeters S.H."/>
            <person name="Heuer A."/>
            <person name="Rast P."/>
            <person name="Oberbeckmann S."/>
            <person name="Bunk B."/>
            <person name="Jeske O."/>
            <person name="Meyerdierks A."/>
            <person name="Storesund J.E."/>
            <person name="Kallscheuer N."/>
            <person name="Luecker S."/>
            <person name="Lage O.M."/>
            <person name="Pohl T."/>
            <person name="Merkel B.J."/>
            <person name="Hornburger P."/>
            <person name="Mueller R.-W."/>
            <person name="Bruemmer F."/>
            <person name="Labrenz M."/>
            <person name="Spormann A.M."/>
            <person name="Op den Camp H."/>
            <person name="Overmann J."/>
            <person name="Amann R."/>
            <person name="Jetten M.S.M."/>
            <person name="Mascher T."/>
            <person name="Medema M.H."/>
            <person name="Devos D.P."/>
            <person name="Kaster A.-K."/>
            <person name="Ovreas L."/>
            <person name="Rohde M."/>
            <person name="Galperin M.Y."/>
            <person name="Jogler C."/>
        </authorList>
    </citation>
    <scope>NUCLEOTIDE SEQUENCE [LARGE SCALE GENOMIC DNA]</scope>
    <source>
        <strain evidence="10 11">Pla133</strain>
    </source>
</reference>
<evidence type="ECO:0000256" key="3">
    <source>
        <dbReference type="ARBA" id="ARBA00022617"/>
    </source>
</evidence>
<dbReference type="GO" id="GO:0019825">
    <property type="term" value="F:oxygen binding"/>
    <property type="evidence" value="ECO:0007669"/>
    <property type="project" value="InterPro"/>
</dbReference>
<sequence>MSLYERLGGEPAFQSAVDEFYRRMLTDERVSRFFDDVDMEGQIAKQKAFLTYVTGGPAEYTGKDMRAAHAELNERGLSDEHVDVVIEHLGAVLLSMGAAPDDVGEVAALAESVRADVLGR</sequence>
<comment type="cofactor">
    <cofactor evidence="8">
        <name>heme</name>
        <dbReference type="ChEBI" id="CHEBI:30413"/>
    </cofactor>
    <text evidence="8">Binds 1 heme group per subunit.</text>
</comment>
<evidence type="ECO:0000256" key="8">
    <source>
        <dbReference type="PIRSR" id="PIRSR002030-1"/>
    </source>
</evidence>
<dbReference type="RefSeq" id="WP_145070356.1">
    <property type="nucleotide sequence ID" value="NZ_CP036287.1"/>
</dbReference>
<dbReference type="PROSITE" id="PS01213">
    <property type="entry name" value="GLOBIN_FAM_2"/>
    <property type="match status" value="1"/>
</dbReference>
<name>A0A518BSL5_9BACT</name>
<dbReference type="GO" id="GO:0020037">
    <property type="term" value="F:heme binding"/>
    <property type="evidence" value="ECO:0007669"/>
    <property type="project" value="InterPro"/>
</dbReference>
<accession>A0A518BSL5</accession>
<feature type="binding site" description="distal binding residue" evidence="9">
    <location>
        <position position="69"/>
    </location>
    <ligand>
        <name>heme</name>
        <dbReference type="ChEBI" id="CHEBI:30413"/>
    </ligand>
    <ligandPart>
        <name>Fe</name>
        <dbReference type="ChEBI" id="CHEBI:18248"/>
    </ligandPart>
</feature>
<dbReference type="InterPro" id="IPR001486">
    <property type="entry name" value="Hemoglobin_trunc"/>
</dbReference>
<keyword evidence="6 7" id="KW-0408">Iron</keyword>
<keyword evidence="3 7" id="KW-0349">Heme</keyword>
<dbReference type="KEGG" id="pbap:Pla133_50890"/>
<evidence type="ECO:0000256" key="7">
    <source>
        <dbReference type="PIRNR" id="PIRNR002030"/>
    </source>
</evidence>
<dbReference type="Proteomes" id="UP000316921">
    <property type="component" value="Chromosome"/>
</dbReference>
<evidence type="ECO:0000313" key="11">
    <source>
        <dbReference type="Proteomes" id="UP000316921"/>
    </source>
</evidence>
<dbReference type="InterPro" id="IPR019795">
    <property type="entry name" value="Globin_bac-like_CS"/>
</dbReference>
<dbReference type="InterPro" id="IPR016339">
    <property type="entry name" value="Hemoglobin_trunc_I"/>
</dbReference>
<dbReference type="EMBL" id="CP036287">
    <property type="protein sequence ID" value="QDU69966.1"/>
    <property type="molecule type" value="Genomic_DNA"/>
</dbReference>
<dbReference type="InterPro" id="IPR012292">
    <property type="entry name" value="Globin/Proto"/>
</dbReference>
<organism evidence="10 11">
    <name type="scientific">Engelhardtia mirabilis</name>
    <dbReference type="NCBI Taxonomy" id="2528011"/>
    <lineage>
        <taxon>Bacteria</taxon>
        <taxon>Pseudomonadati</taxon>
        <taxon>Planctomycetota</taxon>
        <taxon>Planctomycetia</taxon>
        <taxon>Planctomycetia incertae sedis</taxon>
        <taxon>Engelhardtia</taxon>
    </lineage>
</organism>
<evidence type="ECO:0000256" key="4">
    <source>
        <dbReference type="ARBA" id="ARBA00022621"/>
    </source>
</evidence>
<dbReference type="InterPro" id="IPR009050">
    <property type="entry name" value="Globin-like_sf"/>
</dbReference>
<dbReference type="CDD" id="cd00454">
    <property type="entry name" value="TrHb1_N"/>
    <property type="match status" value="1"/>
</dbReference>
<evidence type="ECO:0000256" key="1">
    <source>
        <dbReference type="ARBA" id="ARBA00009660"/>
    </source>
</evidence>
<dbReference type="AlphaFoldDB" id="A0A518BSL5"/>
<evidence type="ECO:0000256" key="6">
    <source>
        <dbReference type="ARBA" id="ARBA00023004"/>
    </source>
</evidence>
<keyword evidence="5 7" id="KW-0479">Metal-binding</keyword>
<gene>
    <name evidence="10" type="primary">glbN</name>
    <name evidence="10" type="ORF">Pla133_50890</name>
</gene>
<evidence type="ECO:0000256" key="9">
    <source>
        <dbReference type="PIRSR" id="PIRSR601486-1"/>
    </source>
</evidence>